<dbReference type="PDBsum" id="6RDH"/>
<dbReference type="PDBsum" id="6REC"/>
<dbReference type="PDBsum" id="6RD8"/>
<dbReference type="SMR" id="D7P897"/>
<dbReference type="EMDB" id="EMD-4818"/>
<keyword evidence="2 3" id="KW-0002">3D-structure</keyword>
<dbReference type="PDBsum" id="6REB"/>
<dbReference type="TCDB" id="3.A.2.1.11">
    <property type="family name" value="the h+- or na+-translocating f-type, v-type and a-type atpase (f-atpase) superfamily"/>
</dbReference>
<dbReference type="EMDB" id="EMD-4806"/>
<evidence type="ECO:0000313" key="1">
    <source>
        <dbReference type="EMBL" id="ADE93002.1"/>
    </source>
</evidence>
<dbReference type="PDB" id="6RE6">
    <property type="method" value="EM"/>
    <property type="resolution" value="3.40 A"/>
    <property type="chains" value="6=1-151"/>
</dbReference>
<dbReference type="EMDB" id="EMD-4822"/>
<dbReference type="EMDB" id="EMD-4855"/>
<dbReference type="EMDB" id="EMD-4176"/>
<dbReference type="EMDB" id="EMD-4834"/>
<dbReference type="PDBsum" id="6RDO"/>
<dbReference type="AlphaFoldDB" id="D7P897"/>
<dbReference type="EMDB" id="EMD-4837"/>
<dbReference type="PDB" id="6REB">
    <property type="method" value="EM"/>
    <property type="resolution" value="3.20 A"/>
    <property type="chains" value="6=1-151"/>
</dbReference>
<dbReference type="PDB" id="6F36">
    <property type="method" value="EM"/>
    <property type="resolution" value="3.70 A"/>
    <property type="chains" value="N=1-151"/>
</dbReference>
<dbReference type="PDB" id="6REC">
    <property type="method" value="EM"/>
    <property type="resolution" value="3.30 A"/>
    <property type="chains" value="6=1-151"/>
</dbReference>
<dbReference type="PDB" id="6REE">
    <property type="method" value="EM"/>
    <property type="resolution" value="3.10 A"/>
    <property type="chains" value="6=1-151"/>
</dbReference>
<dbReference type="PDBsum" id="6RD5"/>
<dbReference type="EMDB" id="EMD-4848"/>
<dbReference type="PDB" id="6RD4">
    <property type="method" value="EM"/>
    <property type="resolution" value="2.90 A"/>
    <property type="chains" value="6=1-151"/>
</dbReference>
<dbReference type="PDBsum" id="6RDN"/>
<dbReference type="PDBsum" id="6RE9"/>
<dbReference type="PDBsum" id="6RDK"/>
<dbReference type="EMDB" id="EMD-4809"/>
<dbReference type="PDB" id="6RET">
    <property type="method" value="EM"/>
    <property type="resolution" value="4.30 A"/>
    <property type="chains" value="6=1-151"/>
</dbReference>
<dbReference type="PDBsum" id="6RDR"/>
<dbReference type="PDBsum" id="6RDC"/>
<dbReference type="EMDB" id="EMD-4825"/>
<dbReference type="EMBL" id="GU112182">
    <property type="protein sequence ID" value="ADE93002.1"/>
    <property type="molecule type" value="mRNA"/>
</dbReference>
<dbReference type="PDBsum" id="6RE2"/>
<dbReference type="EMDB" id="EMD-4808"/>
<dbReference type="PDB" id="6RD8">
    <property type="method" value="EM"/>
    <property type="resolution" value="3.08 A"/>
    <property type="chains" value="6=1-151"/>
</dbReference>
<dbReference type="EMDB" id="EMD-4840"/>
<reference evidence="5" key="4">
    <citation type="journal article" date="2024" name="Science">
        <title>In situ structure and rotary states of mitochondrial ATP synthase in whole &amp;lt;i&amp;gt;Polytomella&amp;lt;/i&amp;gt; cells.</title>
        <authorList>
            <person name="Dietrich L."/>
            <person name="Agip A.A."/>
            <person name="Kunz C."/>
            <person name="Schwarz A."/>
            <person name="Kuhlbrandt W."/>
        </authorList>
    </citation>
    <scope>STRUCTURE BY ELECTRON MICROSCOPY (5.60 ANGSTROMS)</scope>
</reference>
<dbReference type="PDB" id="6RDU">
    <property type="method" value="EM"/>
    <property type="resolution" value="3.50 A"/>
    <property type="chains" value="6=1-151"/>
</dbReference>
<dbReference type="PDB" id="6RE9">
    <property type="method" value="EM"/>
    <property type="resolution" value="3.90 A"/>
    <property type="chains" value="6=1-151"/>
</dbReference>
<evidence type="ECO:0007829" key="2">
    <source>
        <dbReference type="PDB" id="6F36"/>
    </source>
</evidence>
<dbReference type="EMDB" id="EMD-4839"/>
<dbReference type="PDBsum" id="6RES"/>
<dbReference type="PDB" id="6RE2">
    <property type="method" value="EM"/>
    <property type="resolution" value="3.20 A"/>
    <property type="chains" value="6=1-151"/>
</dbReference>
<dbReference type="EMDB" id="EMD-4824"/>
<dbReference type="EMDB" id="EMD-4810"/>
<dbReference type="PDB" id="6RDR">
    <property type="method" value="EM"/>
    <property type="resolution" value="4.10 A"/>
    <property type="chains" value="6=1-151"/>
</dbReference>
<dbReference type="EMDB" id="EMD-4805"/>
<dbReference type="PDBsum" id="6RE0"/>
<dbReference type="PDB" id="6REF">
    <property type="method" value="EM"/>
    <property type="resolution" value="3.30 A"/>
    <property type="chains" value="6=1-151"/>
</dbReference>
<dbReference type="PDBsum" id="6RDD"/>
<reference evidence="3 4" key="3">
    <citation type="journal article" date="2019" name="Science">
        <title>Rotary substates of mitochondrial ATP synthase reveal the basis of flexible F&lt;sub&gt;1&lt;/sub&gt;-F&lt;sub&gt;o&lt;/sub&gt; coupling.</title>
        <authorList>
            <person name="Murphy B.J."/>
            <person name="Klusch N."/>
            <person name="Langer J."/>
            <person name="Mills D.J."/>
            <person name="Yildiz O."/>
            <person name="Kuhlbrandt W."/>
        </authorList>
    </citation>
    <scope>STRUCTURE BY ELECTRON MICROSCOPY (2.69 ANGSTROMS)</scope>
</reference>
<dbReference type="PDBsum" id="6RDF"/>
<dbReference type="PDBsum" id="6RE6"/>
<dbReference type="EMDB" id="EMD-4828"/>
<dbReference type="PDBsum" id="6RE5"/>
<dbReference type="EMDB" id="EMD-4813"/>
<dbReference type="PDBsum" id="6RDQ"/>
<organism evidence="1">
    <name type="scientific">Polytomella sp. Pringsheim 198.80</name>
    <dbReference type="NCBI Taxonomy" id="37502"/>
    <lineage>
        <taxon>Eukaryota</taxon>
        <taxon>Viridiplantae</taxon>
        <taxon>Chlorophyta</taxon>
        <taxon>core chlorophytes</taxon>
        <taxon>Chlorophyceae</taxon>
        <taxon>CS clade</taxon>
        <taxon>Chlamydomonadales</taxon>
        <taxon>Chlamydomonadaceae</taxon>
        <taxon>Polytomella</taxon>
    </lineage>
</organism>
<dbReference type="EMDB" id="EMD-4831"/>
<reference evidence="2" key="2">
    <citation type="journal article" date="2017" name="Elife">
        <title>Structural basis of proton translocation and force generation in mitochondrial ATP synthase.</title>
        <authorList>
            <person name="Klusch N."/>
            <person name="Murphy B.J."/>
            <person name="Mills D.J."/>
            <person name="Yildiz O."/>
            <person name="Kuhlbrandt W."/>
        </authorList>
    </citation>
    <scope>STRUCTURE BY ELECTRON MICROSCOPY (3.70 ANGSTROMS)</scope>
</reference>
<dbReference type="PDBsum" id="6RDW"/>
<dbReference type="PDBsum" id="6RD9"/>
<dbReference type="PDB" id="6RDH">
    <property type="method" value="EM"/>
    <property type="resolution" value="3.00 A"/>
    <property type="chains" value="6=1-151"/>
</dbReference>
<dbReference type="PDB" id="6RE3">
    <property type="method" value="EM"/>
    <property type="resolution" value="3.30 A"/>
    <property type="chains" value="6=1-151"/>
</dbReference>
<dbReference type="EMDB" id="EMD-4819"/>
<dbReference type="PDBsum" id="6RE3"/>
<dbReference type="EMDB" id="EMD-4827"/>
<dbReference type="PDB" id="6RD5">
    <property type="method" value="EM"/>
    <property type="resolution" value="2.69 A"/>
    <property type="chains" value="6=1-151"/>
</dbReference>
<evidence type="ECO:0007829" key="5">
    <source>
        <dbReference type="PDB" id="9EVD"/>
    </source>
</evidence>
<dbReference type="PDBsum" id="6RDT"/>
<name>D7P897_9CHLO</name>
<dbReference type="EMDB" id="EMD-4853"/>
<dbReference type="PDBsum" id="6RDL"/>
<dbReference type="PDB" id="6RDQ">
    <property type="method" value="EM"/>
    <property type="resolution" value="4.00 A"/>
    <property type="chains" value="6=1-151"/>
</dbReference>
<dbReference type="PDB" id="6RDW">
    <property type="method" value="EM"/>
    <property type="resolution" value="3.80 A"/>
    <property type="chains" value="6=1-151"/>
</dbReference>
<dbReference type="EMDB" id="EMD-4849"/>
<dbReference type="PDB" id="6RDT">
    <property type="method" value="EM"/>
    <property type="resolution" value="3.40 A"/>
    <property type="chains" value="6=1-151"/>
</dbReference>
<dbReference type="EMDB" id="EMD-4851"/>
<dbReference type="EMDB" id="EMD-4833"/>
<dbReference type="PDB" id="6REP">
    <property type="method" value="EM"/>
    <property type="resolution" value="3.10 A"/>
    <property type="chains" value="6=1-151"/>
</dbReference>
<dbReference type="EMDB" id="EMD-4814"/>
<dbReference type="PDBsum" id="6F36"/>
<dbReference type="PDB" id="6RDD">
    <property type="method" value="EM"/>
    <property type="resolution" value="3.20 A"/>
    <property type="chains" value="6=1-151"/>
</dbReference>
<dbReference type="EMDB" id="EMD-4843"/>
<dbReference type="PDBsum" id="6RET"/>
<dbReference type="PDB" id="6RDC">
    <property type="method" value="EM"/>
    <property type="resolution" value="3.20 A"/>
    <property type="chains" value="6=1-151"/>
</dbReference>
<dbReference type="PDB" id="6RDA">
    <property type="method" value="EM"/>
    <property type="resolution" value="3.04 A"/>
    <property type="chains" value="6=1-151"/>
</dbReference>
<dbReference type="PDB" id="6RE8">
    <property type="method" value="EM"/>
    <property type="resolution" value="3.80 A"/>
    <property type="chains" value="6=1-151"/>
</dbReference>
<sequence length="151" mass="15890">MMLRTLTRSSAVAGQAVRLFKTSAAAAEGNSVAGIIKSVNETSGANLLSSLKTIKAQAAPIYPAAASSTGYSTQAKIALFGALSWILYRADGQSKAHEWIVDLNLNVLQAAWLISFSSLIPFRAVYFAFRGMAPATASTLNGLKTFSSISL</sequence>
<accession>D7P897</accession>
<dbReference type="PDBsum" id="6REP"/>
<dbReference type="PDBsum" id="6RDZ"/>
<dbReference type="PDB" id="6RDN">
    <property type="method" value="EM"/>
    <property type="resolution" value="3.20 A"/>
    <property type="chains" value="6=1-151"/>
</dbReference>
<dbReference type="EMDB" id="EMD-4856"/>
<dbReference type="PDBsum" id="6RDA"/>
<dbReference type="PDB" id="9EVD">
    <property type="method" value="EM"/>
    <property type="resolution" value="5.60 A"/>
    <property type="chains" value="6=1-151"/>
</dbReference>
<dbReference type="PDBsum" id="6RD7"/>
<evidence type="ECO:0007829" key="3">
    <source>
        <dbReference type="PDB" id="6RD4"/>
    </source>
</evidence>
<dbReference type="PDBsum" id="6REF"/>
<evidence type="ECO:0007829" key="4">
    <source>
        <dbReference type="PDB" id="6RD5"/>
    </source>
</evidence>
<dbReference type="EMDB" id="EMD-19999"/>
<dbReference type="PDBsum" id="6RE8"/>
<dbReference type="PDB" id="6RD9">
    <property type="method" value="EM"/>
    <property type="resolution" value="3.00 A"/>
    <property type="chains" value="6=1-151"/>
</dbReference>
<dbReference type="PDB" id="6RDX">
    <property type="method" value="EM"/>
    <property type="resolution" value="3.90 A"/>
    <property type="chains" value="6=1-151"/>
</dbReference>
<proteinExistence type="evidence at protein level"/>
<dbReference type="EMDB" id="EMD-4830"/>
<dbReference type="PDB" id="6RDI">
    <property type="method" value="EM"/>
    <property type="resolution" value="3.20 A"/>
    <property type="chains" value="6=1-151"/>
</dbReference>
<dbReference type="PDBsum" id="6RDX"/>
<dbReference type="EMDB" id="EMD-4846"/>
<dbReference type="PDB" id="6RDZ">
    <property type="method" value="EM"/>
    <property type="resolution" value="3.50 A"/>
    <property type="chains" value="6=1-151"/>
</dbReference>
<dbReference type="EMDB" id="EMD-4821"/>
<dbReference type="PDB" id="6RE5">
    <property type="method" value="EM"/>
    <property type="resolution" value="3.20 A"/>
    <property type="chains" value="6=1-151"/>
</dbReference>
<dbReference type="PDB" id="6RDO">
    <property type="method" value="EM"/>
    <property type="resolution" value="3.10 A"/>
    <property type="chains" value="6=1-151"/>
</dbReference>
<dbReference type="PDBsum" id="6REE"/>
<protein>
    <submittedName>
        <fullName evidence="1">Mitochondrial ATP synthase subunit ASA6</fullName>
    </submittedName>
</protein>
<dbReference type="PDB" id="6RDF">
    <property type="method" value="EM"/>
    <property type="resolution" value="3.20 A"/>
    <property type="chains" value="6=1-151"/>
</dbReference>
<dbReference type="EMDB" id="EMD-4845"/>
<reference evidence="1" key="1">
    <citation type="journal article" date="2010" name="Biochim. Biophys. Acta">
        <title>Subunit-subunit interactions and overall topology of the dimeric mitochondrial ATP synthase of Polytomella sp.</title>
        <authorList>
            <person name="Cano-Estrada A."/>
            <person name="Vazquez-Acevedo M."/>
            <person name="Villavicencio-Queijeiro A."/>
            <person name="Figueroa-Martinez F."/>
            <person name="Miranda-Astudillo H."/>
            <person name="Cordeiro Y."/>
            <person name="Mignaco J.A."/>
            <person name="Foguel D."/>
            <person name="Cardol P."/>
            <person name="Lapaille M."/>
            <person name="Remacle C."/>
            <person name="Wilkens S."/>
            <person name="Gonzalez-Halphen D."/>
        </authorList>
    </citation>
    <scope>NUCLEOTIDE SEQUENCE</scope>
</reference>
<dbReference type="PDB" id="6RE0">
    <property type="method" value="EM"/>
    <property type="resolution" value="3.60 A"/>
    <property type="chains" value="6=1-151"/>
</dbReference>
<dbReference type="EMDB" id="EMD-4816"/>
<dbReference type="PDBsum" id="6RDU"/>
<dbReference type="PDB" id="6RDK">
    <property type="method" value="EM"/>
    <property type="resolution" value="3.70 A"/>
    <property type="chains" value="6=1-151"/>
</dbReference>
<dbReference type="PDB" id="6RDL">
    <property type="method" value="EM"/>
    <property type="resolution" value="3.70 A"/>
    <property type="chains" value="6=1-151"/>
</dbReference>
<dbReference type="EMDB" id="EMD-4852"/>
<dbReference type="PDBsum" id="6RDI"/>
<dbReference type="EMDB" id="EMD-4811"/>
<dbReference type="PDB" id="6RES">
    <property type="method" value="EM"/>
    <property type="resolution" value="4.30 A"/>
    <property type="chains" value="6=1-151"/>
</dbReference>
<dbReference type="PDBsum" id="6RD4"/>
<dbReference type="PDB" id="6RD7">
    <property type="method" value="EM"/>
    <property type="resolution" value="2.73 A"/>
    <property type="chains" value="6=1-151"/>
</dbReference>
<dbReference type="EMDB" id="EMD-4842"/>
<dbReference type="EMDB" id="EMD-4836"/>